<evidence type="ECO:0000313" key="1">
    <source>
        <dbReference type="EMBL" id="AOV08739.1"/>
    </source>
</evidence>
<keyword evidence="2" id="KW-1185">Reference proteome</keyword>
<dbReference type="RefSeq" id="WP_075528903.1">
    <property type="nucleotide sequence ID" value="NZ_CP017560.1"/>
</dbReference>
<dbReference type="Proteomes" id="UP000185746">
    <property type="component" value="Chromosome"/>
</dbReference>
<protein>
    <submittedName>
        <fullName evidence="1">Uncharacterized protein</fullName>
    </submittedName>
</protein>
<name>A0A1D8JJ55_9BACL</name>
<evidence type="ECO:0000313" key="2">
    <source>
        <dbReference type="Proteomes" id="UP000185746"/>
    </source>
</evidence>
<dbReference type="KEGG" id="surl:BI350_15110"/>
<gene>
    <name evidence="1" type="ORF">BI350_15110</name>
</gene>
<organism evidence="1 2">
    <name type="scientific">Sporosarcina ureilytica</name>
    <dbReference type="NCBI Taxonomy" id="298596"/>
    <lineage>
        <taxon>Bacteria</taxon>
        <taxon>Bacillati</taxon>
        <taxon>Bacillota</taxon>
        <taxon>Bacilli</taxon>
        <taxon>Bacillales</taxon>
        <taxon>Caryophanaceae</taxon>
        <taxon>Sporosarcina</taxon>
    </lineage>
</organism>
<reference evidence="1 2" key="1">
    <citation type="submission" date="2016-09" db="EMBL/GenBank/DDBJ databases">
        <title>Complete genome sequence of the Lysinibacillus sphaericus LMG 22257, a specie of Bacillus with ureolytic activity that can effectively biodeposit calcium carbonate.</title>
        <authorList>
            <person name="Yan W."/>
        </authorList>
    </citation>
    <scope>NUCLEOTIDE SEQUENCE [LARGE SCALE GENOMIC DNA]</scope>
    <source>
        <strain evidence="1 2">LMG 22257</strain>
    </source>
</reference>
<sequence length="149" mass="16839">MKTMKRNWIMIIAFAVIISGIGGLVSPKEAEASWLFTNRSGYFSNYVETQNYQGTYSSSSNVKSVSIMSGTITANSTAGGTFVLYIQKRPYGTSQWQTIRTVFANKNGTTHFESPKFSPRDGYRFKLVNLGIKNRVNYKMQWIPWASAY</sequence>
<dbReference type="AlphaFoldDB" id="A0A1D8JJ55"/>
<accession>A0A1D8JJ55</accession>
<proteinExistence type="predicted"/>
<dbReference type="EMBL" id="CP017560">
    <property type="protein sequence ID" value="AOV08739.1"/>
    <property type="molecule type" value="Genomic_DNA"/>
</dbReference>